<reference evidence="2 3" key="1">
    <citation type="submission" date="2017-06" db="EMBL/GenBank/DDBJ databases">
        <title>Complete genome sequence of Nitrospirillum amazonense strain CBAmC, an endophytic nitrogen-fixing and plant growth-promoting bacterium, isolated from sugarcane.</title>
        <authorList>
            <person name="Schwab S."/>
            <person name="dos Santos Teixeira K.R."/>
            <person name="Simoes Araujo J.L."/>
            <person name="Soares Vidal M."/>
            <person name="Borges de Freitas H.R."/>
            <person name="Rivello Crivelaro A.L."/>
            <person name="Bueno de Camargo Nunes A."/>
            <person name="dos Santos C.M."/>
            <person name="Palmeira da Silva Rosa D."/>
            <person name="da Silva Padilha D."/>
            <person name="da Silva E."/>
            <person name="Araujo Terra L."/>
            <person name="Soares Mendes V."/>
            <person name="Farinelli L."/>
            <person name="Magalhaes Cruz L."/>
            <person name="Baldani J.I."/>
        </authorList>
    </citation>
    <scope>NUCLEOTIDE SEQUENCE [LARGE SCALE GENOMIC DNA]</scope>
    <source>
        <strain evidence="2 3">CBAmC</strain>
    </source>
</reference>
<dbReference type="SUPFAM" id="SSF53756">
    <property type="entry name" value="UDP-Glycosyltransferase/glycogen phosphorylase"/>
    <property type="match status" value="1"/>
</dbReference>
<keyword evidence="3" id="KW-1185">Reference proteome</keyword>
<dbReference type="PROSITE" id="PS50293">
    <property type="entry name" value="TPR_REGION"/>
    <property type="match status" value="1"/>
</dbReference>
<feature type="repeat" description="TPR" evidence="1">
    <location>
        <begin position="186"/>
        <end position="219"/>
    </location>
</feature>
<dbReference type="InterPro" id="IPR011990">
    <property type="entry name" value="TPR-like_helical_dom_sf"/>
</dbReference>
<organism evidence="2 3">
    <name type="scientific">Nitrospirillum viridazoti CBAmc</name>
    <dbReference type="NCBI Taxonomy" id="1441467"/>
    <lineage>
        <taxon>Bacteria</taxon>
        <taxon>Pseudomonadati</taxon>
        <taxon>Pseudomonadota</taxon>
        <taxon>Alphaproteobacteria</taxon>
        <taxon>Rhodospirillales</taxon>
        <taxon>Azospirillaceae</taxon>
        <taxon>Nitrospirillum</taxon>
        <taxon>Nitrospirillum viridazoti</taxon>
    </lineage>
</organism>
<feature type="repeat" description="TPR" evidence="1">
    <location>
        <begin position="38"/>
        <end position="71"/>
    </location>
</feature>
<dbReference type="KEGG" id="nao:Y958_13660"/>
<dbReference type="SMART" id="SM00028">
    <property type="entry name" value="TPR"/>
    <property type="match status" value="9"/>
</dbReference>
<dbReference type="Proteomes" id="UP000197153">
    <property type="component" value="Chromosome 2"/>
</dbReference>
<feature type="repeat" description="TPR" evidence="1">
    <location>
        <begin position="152"/>
        <end position="185"/>
    </location>
</feature>
<dbReference type="Gene3D" id="1.25.40.10">
    <property type="entry name" value="Tetratricopeptide repeat domain"/>
    <property type="match status" value="5"/>
</dbReference>
<feature type="repeat" description="TPR" evidence="1">
    <location>
        <begin position="220"/>
        <end position="253"/>
    </location>
</feature>
<dbReference type="AlphaFoldDB" id="A0A248JTL2"/>
<dbReference type="PROSITE" id="PS50005">
    <property type="entry name" value="TPR"/>
    <property type="match status" value="6"/>
</dbReference>
<name>A0A248JTL2_9PROT</name>
<keyword evidence="1" id="KW-0802">TPR repeat</keyword>
<accession>A0A248JTL2</accession>
<evidence type="ECO:0000313" key="2">
    <source>
        <dbReference type="EMBL" id="ASG22035.1"/>
    </source>
</evidence>
<dbReference type="RefSeq" id="WP_088872672.1">
    <property type="nucleotide sequence ID" value="NZ_CP022111.1"/>
</dbReference>
<feature type="repeat" description="TPR" evidence="1">
    <location>
        <begin position="254"/>
        <end position="287"/>
    </location>
</feature>
<dbReference type="EMBL" id="CP022111">
    <property type="protein sequence ID" value="ASG22035.1"/>
    <property type="molecule type" value="Genomic_DNA"/>
</dbReference>
<dbReference type="SUPFAM" id="SSF48452">
    <property type="entry name" value="TPR-like"/>
    <property type="match status" value="2"/>
</dbReference>
<dbReference type="PANTHER" id="PTHR12558:SF33">
    <property type="entry name" value="BLL7664 PROTEIN"/>
    <property type="match status" value="1"/>
</dbReference>
<dbReference type="InterPro" id="IPR019734">
    <property type="entry name" value="TPR_rpt"/>
</dbReference>
<gene>
    <name evidence="2" type="ORF">Y958_13660</name>
</gene>
<proteinExistence type="predicted"/>
<evidence type="ECO:0000313" key="3">
    <source>
        <dbReference type="Proteomes" id="UP000197153"/>
    </source>
</evidence>
<protein>
    <submittedName>
        <fullName evidence="2">Uncharacterized protein</fullName>
    </submittedName>
</protein>
<dbReference type="Pfam" id="PF13432">
    <property type="entry name" value="TPR_16"/>
    <property type="match status" value="4"/>
</dbReference>
<sequence>MVTVEDRLKLALDHHEAGRLAEAELLYGRVVAVAPDHAQALYLWGMAAHQRGDDQVALARLERALYLAPNIPAVALLLATVRQGLGQPDAAEALYRRVLEMESGHAQAADALATLQERRAAALLGQGHATDALPLYEQAVAARRGSGLAPDPETWNGLGVCLLAAGRNAEAISAFQAAVAADPRYGEALSNLGGALKAAKRLDEAAASYRQALALFPRIPELHTNLGTVLADLHRPAEALAAYEEAVRLNPAFVGGWLNVGMGRRAMGDLHGAVDAYHRSLALDPAFHRAWTALGAALYDLGRLEDAAQAAEKALALTPDAVEANWNLALVSLLLGRYAKGWPLYEWRRHSRTNPLRTFDRPGWDGAPFPGRTLLVHIEQGLGDMLMAARYLPLVAARGGRLLVETPPELAALFQGLVQPGRLELAPTDQPLPPFDLQCPVMSLPGLFQAGLVPIPNKVPYLSLDGLPGEDHRRARWRDRLRGAMADPAALKVALVWAGNPNFTGDRWRSPRLPAFAPVLRVPGAHFFSIQMGDGRRDLADADLPAAFTDLALDIKDFADTAAILAEADLLISSCTAPVHLAGALGRPVWVILPQIPDWRWGLGRTDSDWYPSARLYRQEARGDWRPVMARVAADLARRAADIVVGSP</sequence>
<feature type="repeat" description="TPR" evidence="1">
    <location>
        <begin position="288"/>
        <end position="321"/>
    </location>
</feature>
<evidence type="ECO:0000256" key="1">
    <source>
        <dbReference type="PROSITE-ProRule" id="PRU00339"/>
    </source>
</evidence>
<dbReference type="PANTHER" id="PTHR12558">
    <property type="entry name" value="CELL DIVISION CYCLE 16,23,27"/>
    <property type="match status" value="1"/>
</dbReference>
<dbReference type="Gene3D" id="3.40.50.2000">
    <property type="entry name" value="Glycogen Phosphorylase B"/>
    <property type="match status" value="1"/>
</dbReference>